<dbReference type="Proteomes" id="UP001228376">
    <property type="component" value="Unassembled WGS sequence"/>
</dbReference>
<reference evidence="3 4" key="1">
    <citation type="submission" date="2023-10" db="EMBL/GenBank/DDBJ databases">
        <title>179-bfca-hs.</title>
        <authorList>
            <person name="Miliotis G."/>
            <person name="Sengupta P."/>
            <person name="Hameed A."/>
            <person name="Chuvochina M."/>
            <person name="Mcdonagh F."/>
            <person name="Simpson A.C."/>
            <person name="Singh N.K."/>
            <person name="Rekha P.D."/>
            <person name="Raman K."/>
            <person name="Hugenholtz P."/>
            <person name="Venkateswaran K."/>
        </authorList>
    </citation>
    <scope>NUCLEOTIDE SEQUENCE [LARGE SCALE GENOMIC DNA]</scope>
    <source>
        <strain evidence="3 4">179-BFC-A-HS</strain>
    </source>
</reference>
<keyword evidence="2" id="KW-0472">Membrane</keyword>
<dbReference type="EMBL" id="JAROCA020000001">
    <property type="protein sequence ID" value="MDY0406253.1"/>
    <property type="molecule type" value="Genomic_DNA"/>
</dbReference>
<keyword evidence="4" id="KW-1185">Reference proteome</keyword>
<feature type="transmembrane region" description="Helical" evidence="2">
    <location>
        <begin position="192"/>
        <end position="210"/>
    </location>
</feature>
<keyword evidence="2" id="KW-1133">Transmembrane helix</keyword>
<name>A0ABU5CL76_9BACI</name>
<dbReference type="Gene3D" id="3.40.50.300">
    <property type="entry name" value="P-loop containing nucleotide triphosphate hydrolases"/>
    <property type="match status" value="1"/>
</dbReference>
<gene>
    <name evidence="3" type="ORF">P5G51_013400</name>
</gene>
<sequence length="716" mass="84254">MKDKLIPLKSELSIVKANETETLTELEEIDKSIQAFPKDPVQELLQSHAQYQHVCREIQQINESIHTEKTKLETELAHLGIGFSMEDIKDVQFPFHLEKTWEEIKNLSEKIALEKATATSERRKLNEQQTYLEEHIQQLQREMLTEDKRLALERTKQAYERKDMAKALLETGTKNKQAWLMQQRKQDRQAKIYAYSGFIAAIIFAIAAWWTKHFGYLAGMLASAFFGLSQWHWQKKKNKTVAEMFNDFGPSEANENTTEADYQSSKERLKQDDLTRQEADKLFEKMKDLDLQLLRVEAKMQEIKQQEEQLAANKQKQIGNYPFLQQVEIASWPRLFHLCTNLLRIRDEIIARETRKNKLETQNERFINKLHMFAQKNVGQYNSDTNAPSPDRLMEQINKQYQQYQTNKQRFADLKQSLEKTTTRKQELQEAIAVYNTELQQLYQTAEVEDEEAFYKMAEMKKLQQSLREQLQQIRVQFSIYFSDKEWQQLVNEQPKQSKLEWQSKQVDEKIEQLESSISENQKERAAIVTELAQMEHAKTHSELTHRFQMEQDKLAALAEKWAVLKLAKEMLEETKRDFRDKYITEVMRQTSAYFRELTGNKYHKVFAPADKQTFSVESADKITFAVNELSKGTVDQLYVSLRLAISKVISDENNMPFIIDDGFVHFDTRRNTRMMHLLQEISANRQIILFSCRKELAENVGVNNIIRLSNPVRIS</sequence>
<keyword evidence="2" id="KW-0812">Transmembrane</keyword>
<proteinExistence type="predicted"/>
<organism evidence="3 4">
    <name type="scientific">Tigheibacillus jepli</name>
    <dbReference type="NCBI Taxonomy" id="3035914"/>
    <lineage>
        <taxon>Bacteria</taxon>
        <taxon>Bacillati</taxon>
        <taxon>Bacillota</taxon>
        <taxon>Bacilli</taxon>
        <taxon>Bacillales</taxon>
        <taxon>Bacillaceae</taxon>
        <taxon>Tigheibacillus</taxon>
    </lineage>
</organism>
<feature type="coiled-coil region" evidence="1">
    <location>
        <begin position="279"/>
        <end position="316"/>
    </location>
</feature>
<accession>A0ABU5CL76</accession>
<dbReference type="SUPFAM" id="SSF52540">
    <property type="entry name" value="P-loop containing nucleoside triphosphate hydrolases"/>
    <property type="match status" value="1"/>
</dbReference>
<feature type="coiled-coil region" evidence="1">
    <location>
        <begin position="394"/>
        <end position="477"/>
    </location>
</feature>
<dbReference type="RefSeq" id="WP_320384751.1">
    <property type="nucleotide sequence ID" value="NZ_JAROCA020000001.1"/>
</dbReference>
<evidence type="ECO:0000256" key="1">
    <source>
        <dbReference type="SAM" id="Coils"/>
    </source>
</evidence>
<protein>
    <submittedName>
        <fullName evidence="3">Uncharacterized protein</fullName>
    </submittedName>
</protein>
<dbReference type="InterPro" id="IPR027417">
    <property type="entry name" value="P-loop_NTPase"/>
</dbReference>
<evidence type="ECO:0000313" key="4">
    <source>
        <dbReference type="Proteomes" id="UP001228376"/>
    </source>
</evidence>
<dbReference type="PANTHER" id="PTHR41259:SF1">
    <property type="entry name" value="DOUBLE-STRAND BREAK REPAIR RAD50 ATPASE, PUTATIVE-RELATED"/>
    <property type="match status" value="1"/>
</dbReference>
<evidence type="ECO:0000256" key="2">
    <source>
        <dbReference type="SAM" id="Phobius"/>
    </source>
</evidence>
<comment type="caution">
    <text evidence="3">The sequence shown here is derived from an EMBL/GenBank/DDBJ whole genome shotgun (WGS) entry which is preliminary data.</text>
</comment>
<evidence type="ECO:0000313" key="3">
    <source>
        <dbReference type="EMBL" id="MDY0406253.1"/>
    </source>
</evidence>
<dbReference type="PANTHER" id="PTHR41259">
    <property type="entry name" value="DOUBLE-STRAND BREAK REPAIR RAD50 ATPASE, PUTATIVE-RELATED"/>
    <property type="match status" value="1"/>
</dbReference>
<keyword evidence="1" id="KW-0175">Coiled coil</keyword>